<evidence type="ECO:0000259" key="1">
    <source>
        <dbReference type="Pfam" id="PF09361"/>
    </source>
</evidence>
<name>A0A371WZT8_9HYPH</name>
<reference evidence="2 3" key="1">
    <citation type="submission" date="2018-08" db="EMBL/GenBank/DDBJ databases">
        <title>Fulvimarina sp. 85, whole genome shotgun sequence.</title>
        <authorList>
            <person name="Tuo L."/>
        </authorList>
    </citation>
    <scope>NUCLEOTIDE SEQUENCE [LARGE SCALE GENOMIC DNA]</scope>
    <source>
        <strain evidence="2 3">85</strain>
    </source>
</reference>
<evidence type="ECO:0000313" key="2">
    <source>
        <dbReference type="EMBL" id="RFC62479.1"/>
    </source>
</evidence>
<feature type="domain" description="Phasin" evidence="1">
    <location>
        <begin position="7"/>
        <end position="103"/>
    </location>
</feature>
<dbReference type="OrthoDB" id="7678100at2"/>
<organism evidence="2 3">
    <name type="scientific">Fulvimarina endophytica</name>
    <dbReference type="NCBI Taxonomy" id="2293836"/>
    <lineage>
        <taxon>Bacteria</taxon>
        <taxon>Pseudomonadati</taxon>
        <taxon>Pseudomonadota</taxon>
        <taxon>Alphaproteobacteria</taxon>
        <taxon>Hyphomicrobiales</taxon>
        <taxon>Aurantimonadaceae</taxon>
        <taxon>Fulvimarina</taxon>
    </lineage>
</organism>
<dbReference type="Proteomes" id="UP000264310">
    <property type="component" value="Unassembled WGS sequence"/>
</dbReference>
<comment type="caution">
    <text evidence="2">The sequence shown here is derived from an EMBL/GenBank/DDBJ whole genome shotgun (WGS) entry which is preliminary data.</text>
</comment>
<dbReference type="EMBL" id="QURL01000007">
    <property type="protein sequence ID" value="RFC62479.1"/>
    <property type="molecule type" value="Genomic_DNA"/>
</dbReference>
<accession>A0A371WZT8</accession>
<dbReference type="Pfam" id="PF09361">
    <property type="entry name" value="Phasin_2"/>
    <property type="match status" value="1"/>
</dbReference>
<proteinExistence type="predicted"/>
<dbReference type="InterPro" id="IPR018968">
    <property type="entry name" value="Phasin"/>
</dbReference>
<gene>
    <name evidence="2" type="ORF">DYI37_16320</name>
</gene>
<protein>
    <submittedName>
        <fullName evidence="2">Phasin family protein</fullName>
    </submittedName>
</protein>
<dbReference type="AlphaFoldDB" id="A0A371WZT8"/>
<sequence>MNMYDDASKITKEAMDNSMKSFAVMTKGMQQIAAETQDYTKRAYEHQASYFERLMQSKSFDKTLEVQTEFAKSAYQDWVAQATKIGEIYADTAKEAYRPLESNASMAVATGEATAEKTVRKAEAAADKATSAAKAN</sequence>
<keyword evidence="3" id="KW-1185">Reference proteome</keyword>
<evidence type="ECO:0000313" key="3">
    <source>
        <dbReference type="Proteomes" id="UP000264310"/>
    </source>
</evidence>